<gene>
    <name evidence="2" type="ORF">ACFO5R_13790</name>
</gene>
<accession>A0ABD5PR14</accession>
<protein>
    <submittedName>
        <fullName evidence="2">Uncharacterized protein</fullName>
    </submittedName>
</protein>
<dbReference type="RefSeq" id="WP_250140319.1">
    <property type="nucleotide sequence ID" value="NZ_JALIQP010000002.1"/>
</dbReference>
<feature type="transmembrane region" description="Helical" evidence="1">
    <location>
        <begin position="63"/>
        <end position="81"/>
    </location>
</feature>
<keyword evidence="3" id="KW-1185">Reference proteome</keyword>
<keyword evidence="1" id="KW-0812">Transmembrane</keyword>
<keyword evidence="1" id="KW-1133">Transmembrane helix</keyword>
<dbReference type="AlphaFoldDB" id="A0ABD5PR14"/>
<dbReference type="Proteomes" id="UP001595898">
    <property type="component" value="Unassembled WGS sequence"/>
</dbReference>
<name>A0ABD5PR14_9EURY</name>
<proteinExistence type="predicted"/>
<evidence type="ECO:0000256" key="1">
    <source>
        <dbReference type="SAM" id="Phobius"/>
    </source>
</evidence>
<sequence length="110" mass="11587">MGIRTDAGLAVLALAAFLGAFVVADADYSIRFLLLGAAGTVAFELVAFRRTDAVRRVWERRSVQTASLVGALLLAIGGALFAPSRVLSAGIGTLIAYLIVLGLVVARRQW</sequence>
<evidence type="ECO:0000313" key="3">
    <source>
        <dbReference type="Proteomes" id="UP001595898"/>
    </source>
</evidence>
<organism evidence="2 3">
    <name type="scientific">Halosolutus amylolyticus</name>
    <dbReference type="NCBI Taxonomy" id="2932267"/>
    <lineage>
        <taxon>Archaea</taxon>
        <taxon>Methanobacteriati</taxon>
        <taxon>Methanobacteriota</taxon>
        <taxon>Stenosarchaea group</taxon>
        <taxon>Halobacteria</taxon>
        <taxon>Halobacteriales</taxon>
        <taxon>Natrialbaceae</taxon>
        <taxon>Halosolutus</taxon>
    </lineage>
</organism>
<evidence type="ECO:0000313" key="2">
    <source>
        <dbReference type="EMBL" id="MFC4542995.1"/>
    </source>
</evidence>
<dbReference type="EMBL" id="JBHSFA010000007">
    <property type="protein sequence ID" value="MFC4542995.1"/>
    <property type="molecule type" value="Genomic_DNA"/>
</dbReference>
<reference evidence="2 3" key="1">
    <citation type="journal article" date="2019" name="Int. J. Syst. Evol. Microbiol.">
        <title>The Global Catalogue of Microorganisms (GCM) 10K type strain sequencing project: providing services to taxonomists for standard genome sequencing and annotation.</title>
        <authorList>
            <consortium name="The Broad Institute Genomics Platform"/>
            <consortium name="The Broad Institute Genome Sequencing Center for Infectious Disease"/>
            <person name="Wu L."/>
            <person name="Ma J."/>
        </authorList>
    </citation>
    <scope>NUCLEOTIDE SEQUENCE [LARGE SCALE GENOMIC DNA]</scope>
    <source>
        <strain evidence="2 3">WLHS5</strain>
    </source>
</reference>
<feature type="transmembrane region" description="Helical" evidence="1">
    <location>
        <begin position="32"/>
        <end position="51"/>
    </location>
</feature>
<feature type="transmembrane region" description="Helical" evidence="1">
    <location>
        <begin position="87"/>
        <end position="106"/>
    </location>
</feature>
<keyword evidence="1" id="KW-0472">Membrane</keyword>
<comment type="caution">
    <text evidence="2">The sequence shown here is derived from an EMBL/GenBank/DDBJ whole genome shotgun (WGS) entry which is preliminary data.</text>
</comment>